<dbReference type="SMART" id="SM00797">
    <property type="entry name" value="AHS2"/>
    <property type="match status" value="1"/>
</dbReference>
<evidence type="ECO:0000256" key="3">
    <source>
        <dbReference type="ARBA" id="ARBA00022840"/>
    </source>
</evidence>
<dbReference type="PANTHER" id="PTHR43309">
    <property type="entry name" value="5-OXOPROLINASE SUBUNIT C"/>
    <property type="match status" value="1"/>
</dbReference>
<evidence type="ECO:0000256" key="2">
    <source>
        <dbReference type="ARBA" id="ARBA00022801"/>
    </source>
</evidence>
<evidence type="ECO:0000313" key="5">
    <source>
        <dbReference type="EMBL" id="VVH79280.1"/>
    </source>
</evidence>
<dbReference type="InterPro" id="IPR052708">
    <property type="entry name" value="PxpC"/>
</dbReference>
<evidence type="ECO:0000256" key="1">
    <source>
        <dbReference type="ARBA" id="ARBA00022741"/>
    </source>
</evidence>
<protein>
    <submittedName>
        <fullName evidence="5">KipI antagonist</fullName>
    </submittedName>
</protein>
<dbReference type="GO" id="GO:0005524">
    <property type="term" value="F:ATP binding"/>
    <property type="evidence" value="ECO:0007669"/>
    <property type="project" value="UniProtKB-KW"/>
</dbReference>
<dbReference type="InterPro" id="IPR003778">
    <property type="entry name" value="CT_A_B"/>
</dbReference>
<keyword evidence="2" id="KW-0378">Hydrolase</keyword>
<proteinExistence type="predicted"/>
<dbReference type="Pfam" id="PF02626">
    <property type="entry name" value="CT_A_B"/>
    <property type="match status" value="1"/>
</dbReference>
<dbReference type="GO" id="GO:0016787">
    <property type="term" value="F:hydrolase activity"/>
    <property type="evidence" value="ECO:0007669"/>
    <property type="project" value="UniProtKB-KW"/>
</dbReference>
<dbReference type="EMBL" id="LR700248">
    <property type="protein sequence ID" value="VVH79280.1"/>
    <property type="molecule type" value="Genomic_DNA"/>
</dbReference>
<evidence type="ECO:0000259" key="4">
    <source>
        <dbReference type="SMART" id="SM00797"/>
    </source>
</evidence>
<keyword evidence="3" id="KW-0067">ATP-binding</keyword>
<dbReference type="AlphaFoldDB" id="A0A5E5QUZ8"/>
<dbReference type="PANTHER" id="PTHR43309:SF4">
    <property type="entry name" value="CARBOXYLTRANSFERASE DOMAIN-CONTAINING PROTEIN"/>
    <property type="match status" value="1"/>
</dbReference>
<dbReference type="Gene3D" id="2.40.100.10">
    <property type="entry name" value="Cyclophilin-like"/>
    <property type="match status" value="1"/>
</dbReference>
<reference evidence="5" key="1">
    <citation type="submission" date="2019-09" db="EMBL/GenBank/DDBJ databases">
        <authorList>
            <person name="Gross C."/>
            <person name="Bohn E."/>
        </authorList>
    </citation>
    <scope>NUCLEOTIDE SEQUENCE</scope>
    <source>
        <strain evidence="5">ID40</strain>
    </source>
</reference>
<keyword evidence="1" id="KW-0547">Nucleotide-binding</keyword>
<accession>A0A5E5QUZ8</accession>
<gene>
    <name evidence="5" type="primary">kipA_1</name>
    <name evidence="5" type="ORF">TUEID40_00427</name>
</gene>
<dbReference type="InterPro" id="IPR029000">
    <property type="entry name" value="Cyclophilin-like_dom_sf"/>
</dbReference>
<name>A0A5E5QUZ8_PSEAI</name>
<organism evidence="5">
    <name type="scientific">Pseudomonas aeruginosa</name>
    <dbReference type="NCBI Taxonomy" id="287"/>
    <lineage>
        <taxon>Bacteria</taxon>
        <taxon>Pseudomonadati</taxon>
        <taxon>Pseudomonadota</taxon>
        <taxon>Gammaproteobacteria</taxon>
        <taxon>Pseudomonadales</taxon>
        <taxon>Pseudomonadaceae</taxon>
        <taxon>Pseudomonas</taxon>
    </lineage>
</organism>
<feature type="domain" description="Carboxyltransferase" evidence="4">
    <location>
        <begin position="1"/>
        <end position="133"/>
    </location>
</feature>
<dbReference type="SUPFAM" id="SSF50891">
    <property type="entry name" value="Cyclophilin-like"/>
    <property type="match status" value="1"/>
</dbReference>
<sequence length="135" mass="14677">MDCTGEARLELILGAQIGDFPAMSLFDAFNGDWQVDTRADRMGVRLLGPRLECRQQSMISEGIALGAVQVPPDGQPIVLLNDRQTIGGYPRLGALAPLALARLAQCLPGQPVRLLPTVQEAAHREHRRLLAAWDA</sequence>